<dbReference type="GO" id="GO:0004519">
    <property type="term" value="F:endonuclease activity"/>
    <property type="evidence" value="ECO:0007669"/>
    <property type="project" value="UniProtKB-KW"/>
</dbReference>
<keyword evidence="2" id="KW-0540">Nuclease</keyword>
<dbReference type="InterPro" id="IPR003615">
    <property type="entry name" value="HNH_nuc"/>
</dbReference>
<sequence>MKGIFDTKRDSGYMDEIAFRYHFPKQYRTIAETLVGGWIIYREPQRNSGRRAYVATAQVVAIEDDPIKPGHAFAVIAEYQEFDEPVPFVRDGRYWEASLLSVTDPTRVGAFLQGKSIRVIPETDFAAIVREGLSETLAADNAIRLELDSKHVDGPTQELLDLPLVEQERRIEQILMNRKIREASFRRKVCDAYDNRCAITGLRIVNGGGKSEAQAAHIWSVADGGPDVVQNGIALSATVHWLFDRHLISLTDDYRILVSHNKVPSELRTLFAKQMDRIHLPEDVRLWPHPPYVARHRERFSSM</sequence>
<dbReference type="Proteomes" id="UP000218807">
    <property type="component" value="Unassembled WGS sequence"/>
</dbReference>
<organism evidence="2 3">
    <name type="scientific">Rhizobium sophoriradicis</name>
    <dbReference type="NCBI Taxonomy" id="1535245"/>
    <lineage>
        <taxon>Bacteria</taxon>
        <taxon>Pseudomonadati</taxon>
        <taxon>Pseudomonadota</taxon>
        <taxon>Alphaproteobacteria</taxon>
        <taxon>Hyphomicrobiales</taxon>
        <taxon>Rhizobiaceae</taxon>
        <taxon>Rhizobium/Agrobacterium group</taxon>
        <taxon>Rhizobium</taxon>
    </lineage>
</organism>
<evidence type="ECO:0000259" key="1">
    <source>
        <dbReference type="Pfam" id="PF13391"/>
    </source>
</evidence>
<reference evidence="2 3" key="1">
    <citation type="submission" date="2017-09" db="EMBL/GenBank/DDBJ databases">
        <title>Comparative genomics of rhizobia isolated from Phaseolus vulgaris in China.</title>
        <authorList>
            <person name="Tong W."/>
        </authorList>
    </citation>
    <scope>NUCLEOTIDE SEQUENCE [LARGE SCALE GENOMIC DNA]</scope>
    <source>
        <strain evidence="2 3">L101</strain>
    </source>
</reference>
<name>A0A2A5KN56_9HYPH</name>
<gene>
    <name evidence="2" type="ORF">CPT34_24740</name>
</gene>
<proteinExistence type="predicted"/>
<evidence type="ECO:0000313" key="2">
    <source>
        <dbReference type="EMBL" id="PCK78484.1"/>
    </source>
</evidence>
<accession>A0A2A5KN56</accession>
<dbReference type="EMBL" id="NXDM01000027">
    <property type="protein sequence ID" value="PCK78484.1"/>
    <property type="molecule type" value="Genomic_DNA"/>
</dbReference>
<keyword evidence="2" id="KW-0378">Hydrolase</keyword>
<dbReference type="Pfam" id="PF13391">
    <property type="entry name" value="HNH_2"/>
    <property type="match status" value="1"/>
</dbReference>
<keyword evidence="2" id="KW-0255">Endonuclease</keyword>
<dbReference type="RefSeq" id="WP_096764289.1">
    <property type="nucleotide sequence ID" value="NZ_NXDM01000027.1"/>
</dbReference>
<feature type="domain" description="HNH nuclease" evidence="1">
    <location>
        <begin position="197"/>
        <end position="250"/>
    </location>
</feature>
<dbReference type="AlphaFoldDB" id="A0A2A5KN56"/>
<protein>
    <submittedName>
        <fullName evidence="2">HNH endonuclease</fullName>
    </submittedName>
</protein>
<evidence type="ECO:0000313" key="3">
    <source>
        <dbReference type="Proteomes" id="UP000218807"/>
    </source>
</evidence>
<keyword evidence="3" id="KW-1185">Reference proteome</keyword>
<comment type="caution">
    <text evidence="2">The sequence shown here is derived from an EMBL/GenBank/DDBJ whole genome shotgun (WGS) entry which is preliminary data.</text>
</comment>